<dbReference type="STRING" id="886293.Sinac_6957"/>
<dbReference type="InterPro" id="IPR011444">
    <property type="entry name" value="DUF1549"/>
</dbReference>
<dbReference type="EMBL" id="CP003364">
    <property type="protein sequence ID" value="AGA31013.1"/>
    <property type="molecule type" value="Genomic_DNA"/>
</dbReference>
<dbReference type="KEGG" id="saci:Sinac_6957"/>
<evidence type="ECO:0000313" key="4">
    <source>
        <dbReference type="EMBL" id="AGA31013.1"/>
    </source>
</evidence>
<evidence type="ECO:0000313" key="5">
    <source>
        <dbReference type="Proteomes" id="UP000010798"/>
    </source>
</evidence>
<dbReference type="Pfam" id="PF07583">
    <property type="entry name" value="PSCyt2"/>
    <property type="match status" value="1"/>
</dbReference>
<reference evidence="4 5" key="1">
    <citation type="submission" date="2012-02" db="EMBL/GenBank/DDBJ databases">
        <title>Complete sequence of chromosome of Singulisphaera acidiphila DSM 18658.</title>
        <authorList>
            <consortium name="US DOE Joint Genome Institute (JGI-PGF)"/>
            <person name="Lucas S."/>
            <person name="Copeland A."/>
            <person name="Lapidus A."/>
            <person name="Glavina del Rio T."/>
            <person name="Dalin E."/>
            <person name="Tice H."/>
            <person name="Bruce D."/>
            <person name="Goodwin L."/>
            <person name="Pitluck S."/>
            <person name="Peters L."/>
            <person name="Ovchinnikova G."/>
            <person name="Chertkov O."/>
            <person name="Kyrpides N."/>
            <person name="Mavromatis K."/>
            <person name="Ivanova N."/>
            <person name="Brettin T."/>
            <person name="Detter J.C."/>
            <person name="Han C."/>
            <person name="Larimer F."/>
            <person name="Land M."/>
            <person name="Hauser L."/>
            <person name="Markowitz V."/>
            <person name="Cheng J.-F."/>
            <person name="Hugenholtz P."/>
            <person name="Woyke T."/>
            <person name="Wu D."/>
            <person name="Tindall B."/>
            <person name="Pomrenke H."/>
            <person name="Brambilla E."/>
            <person name="Klenk H.-P."/>
            <person name="Eisen J.A."/>
        </authorList>
    </citation>
    <scope>NUCLEOTIDE SEQUENCE [LARGE SCALE GENOMIC DNA]</scope>
    <source>
        <strain evidence="5">ATCC BAA-1392 / DSM 18658 / VKM B-2454 / MOB10</strain>
    </source>
</reference>
<evidence type="ECO:0008006" key="6">
    <source>
        <dbReference type="Google" id="ProtNLM"/>
    </source>
</evidence>
<evidence type="ECO:0000259" key="3">
    <source>
        <dbReference type="Pfam" id="PF07635"/>
    </source>
</evidence>
<dbReference type="InterPro" id="IPR011429">
    <property type="entry name" value="Cyt_c_Planctomycete-type"/>
</dbReference>
<gene>
    <name evidence="4" type="ordered locus">Sinac_6957</name>
</gene>
<dbReference type="GO" id="GO:0009055">
    <property type="term" value="F:electron transfer activity"/>
    <property type="evidence" value="ECO:0007669"/>
    <property type="project" value="InterPro"/>
</dbReference>
<dbReference type="eggNOG" id="COG2010">
    <property type="taxonomic scope" value="Bacteria"/>
</dbReference>
<proteinExistence type="predicted"/>
<dbReference type="Pfam" id="PF07635">
    <property type="entry name" value="PSCyt1"/>
    <property type="match status" value="1"/>
</dbReference>
<evidence type="ECO:0000259" key="1">
    <source>
        <dbReference type="Pfam" id="PF07583"/>
    </source>
</evidence>
<dbReference type="RefSeq" id="WP_015250085.1">
    <property type="nucleotide sequence ID" value="NC_019892.1"/>
</dbReference>
<dbReference type="SUPFAM" id="SSF46626">
    <property type="entry name" value="Cytochrome c"/>
    <property type="match status" value="1"/>
</dbReference>
<evidence type="ECO:0000259" key="2">
    <source>
        <dbReference type="Pfam" id="PF07587"/>
    </source>
</evidence>
<dbReference type="AlphaFoldDB" id="L0DQ75"/>
<feature type="domain" description="DUF1553" evidence="2">
    <location>
        <begin position="738"/>
        <end position="996"/>
    </location>
</feature>
<dbReference type="HOGENOM" id="CLU_005632_1_0_0"/>
<feature type="domain" description="DUF1549" evidence="1">
    <location>
        <begin position="162"/>
        <end position="368"/>
    </location>
</feature>
<accession>L0DQ75</accession>
<feature type="domain" description="Cytochrome C Planctomycete-type" evidence="3">
    <location>
        <begin position="57"/>
        <end position="112"/>
    </location>
</feature>
<name>L0DQ75_SINAD</name>
<organism evidence="4 5">
    <name type="scientific">Singulisphaera acidiphila (strain ATCC BAA-1392 / DSM 18658 / VKM B-2454 / MOB10)</name>
    <dbReference type="NCBI Taxonomy" id="886293"/>
    <lineage>
        <taxon>Bacteria</taxon>
        <taxon>Pseudomonadati</taxon>
        <taxon>Planctomycetota</taxon>
        <taxon>Planctomycetia</taxon>
        <taxon>Isosphaerales</taxon>
        <taxon>Isosphaeraceae</taxon>
        <taxon>Singulisphaera</taxon>
    </lineage>
</organism>
<dbReference type="Proteomes" id="UP000010798">
    <property type="component" value="Chromosome"/>
</dbReference>
<keyword evidence="5" id="KW-1185">Reference proteome</keyword>
<dbReference type="OrthoDB" id="127107at2"/>
<dbReference type="PANTHER" id="PTHR35889">
    <property type="entry name" value="CYCLOINULO-OLIGOSACCHARIDE FRUCTANOTRANSFERASE-RELATED"/>
    <property type="match status" value="1"/>
</dbReference>
<protein>
    <recommendedName>
        <fullName evidence="6">Cytochrome c domain-containing protein</fullName>
    </recommendedName>
</protein>
<dbReference type="InterPro" id="IPR022655">
    <property type="entry name" value="DUF1553"/>
</dbReference>
<dbReference type="PANTHER" id="PTHR35889:SF3">
    <property type="entry name" value="F-BOX DOMAIN-CONTAINING PROTEIN"/>
    <property type="match status" value="1"/>
</dbReference>
<dbReference type="InterPro" id="IPR036909">
    <property type="entry name" value="Cyt_c-like_dom_sf"/>
</dbReference>
<sequence>MSRRIGAENLDQTRRAAVIAAILWTLVIGTGAAPGENLARSTIEFNRDIRSILSENCFACHGPDKSHRKAGLRLDIREAALEKAAIVPGKPEESELIARIFSDTTDEVMPPPLSHKTLTPAQKDLLRRWVEAGAEYQPHWAYVLPKRPEVPAVKQAGWVRDPIDAFILGTLESKGIAPSLEVDRRTLLRRLSLDLTGLPPTPEAVQAFVDDTDPKAYERQVNRLLDSPHYGERMAVPWLDLVRFTDTVGYHGDQNQRIFPYRDYVVDAFNRNMPFDQFTVEQLAGDLLPRPTPQQLVATGFNRLNMMTREGGAQPNEYLAKYAADRVRTVAITWLGSTLGCAECHDHKFDPFTAKDFYSLGAFFADVKQWGVYADYGYTPNPELKGWTNDSPFPPEIEVESSYLMRRRERLEQRIEHVVTTATETLASTAGPRKAFETWQKTSLRFLEKWPTSWMVAPTISDDRDEAKAQADGSFLLSHPAKTKTKQKEKDDFTFRLQPPHGWIASIRLEALPHARYGGSIVRGSSESTTIQLTAKLKSAKTGKETALTFAFADADHKEERYSNGAPLLGVKTAWKTSPQERKSPQTSVWQFDRPVRLAKGDELIVSVKSDGAGCIRIAVSPFGHHDPTETKLGALLAASLRTAPEARTSEQSHLLHTAYLDGTGWDPAALAEVNGLRRDVAECHGGRAFSMITESQKPRPMRVLGRGNWQDETGAIVVPSVPGFLPQPRNPEGRRLTRLDLAHWLTAPENPLTARVFVNRLWKQFFGTGISSVMEDVGAQGEWPVHPELLDWLAVEFRESGWDVKHLVKLMVMSATYRQDSRLRPELAEVDPDNRLLAWHSPRRLEAEFVRDNALAVAGLLNLEIGGPSTHPYQPDGYYANLQFPDRVYKADDDLRQYRRGVYTHWQRTFMHPMLANFDAPSREECTASRPLANTPQQALTLLNDPTFVEAARVLATSLVTAKADSDDQRIDRLFRKVLARPARARESRSLLAFLNSQRSLYASQPDDAKKLFHVGMAPVPPGLNEQEAAAWTSVCRVVLNLNETITRY</sequence>
<dbReference type="GO" id="GO:0020037">
    <property type="term" value="F:heme binding"/>
    <property type="evidence" value="ECO:0007669"/>
    <property type="project" value="InterPro"/>
</dbReference>
<dbReference type="Pfam" id="PF07587">
    <property type="entry name" value="PSD1"/>
    <property type="match status" value="1"/>
</dbReference>